<dbReference type="EMBL" id="JAMYWD010000005">
    <property type="protein sequence ID" value="KAJ4969618.1"/>
    <property type="molecule type" value="Genomic_DNA"/>
</dbReference>
<evidence type="ECO:0000256" key="1">
    <source>
        <dbReference type="SAM" id="MobiDB-lite"/>
    </source>
</evidence>
<name>A0A9Q0KFD3_9MAGN</name>
<comment type="caution">
    <text evidence="3">The sequence shown here is derived from an EMBL/GenBank/DDBJ whole genome shotgun (WGS) entry which is preliminary data.</text>
</comment>
<dbReference type="PANTHER" id="PTHR33736">
    <property type="entry name" value="F-BOX PROTEIN-RELATED"/>
    <property type="match status" value="1"/>
</dbReference>
<gene>
    <name evidence="3" type="ORF">NE237_002717</name>
</gene>
<dbReference type="InterPro" id="IPR036047">
    <property type="entry name" value="F-box-like_dom_sf"/>
</dbReference>
<proteinExistence type="predicted"/>
<evidence type="ECO:0000313" key="4">
    <source>
        <dbReference type="Proteomes" id="UP001141806"/>
    </source>
</evidence>
<feature type="transmembrane region" description="Helical" evidence="2">
    <location>
        <begin position="324"/>
        <end position="343"/>
    </location>
</feature>
<dbReference type="Proteomes" id="UP001141806">
    <property type="component" value="Unassembled WGS sequence"/>
</dbReference>
<dbReference type="PANTHER" id="PTHR33736:SF13">
    <property type="entry name" value="OS11G0155100 PROTEIN"/>
    <property type="match status" value="1"/>
</dbReference>
<evidence type="ECO:0008006" key="5">
    <source>
        <dbReference type="Google" id="ProtNLM"/>
    </source>
</evidence>
<keyword evidence="2" id="KW-1133">Transmembrane helix</keyword>
<dbReference type="InterPro" id="IPR045283">
    <property type="entry name" value="AT3G44326-like"/>
</dbReference>
<dbReference type="OrthoDB" id="671172at2759"/>
<sequence>MASISTSTTSTISNKGGTTKTSTTTLDTLHSDLLQSHILTRLDGLTLTYVSCLSSQLHELCKEESLWRDICFSTWPSTNNPRVRQLISTFPNGPRSFFSDSFPLLVLDLHPTATHPPSSLELMISAVDIHYKDKLIFSKVQETETQSRWFCSSPFRVDLLDIKDVVPTPIRATREDTCQDIADGLTLSWIVIDPMGRRAANLSSSRVVSVHQHWLSGDIQARFATILAGDRGSMESVQCAMVVTCGACEGVEKMQVREIYLQVEDMEGMNLNGKKTLEILQRVMKEEGGKRRKRRRDDGKQRYEEYLKLKTERKERRLRRERRLDTMCIIFVLSIVAAFWVFLLCP</sequence>
<dbReference type="SUPFAM" id="SSF81383">
    <property type="entry name" value="F-box domain"/>
    <property type="match status" value="1"/>
</dbReference>
<keyword evidence="4" id="KW-1185">Reference proteome</keyword>
<evidence type="ECO:0000256" key="2">
    <source>
        <dbReference type="SAM" id="Phobius"/>
    </source>
</evidence>
<protein>
    <recommendedName>
        <fullName evidence="5">F-box protein</fullName>
    </recommendedName>
</protein>
<organism evidence="3 4">
    <name type="scientific">Protea cynaroides</name>
    <dbReference type="NCBI Taxonomy" id="273540"/>
    <lineage>
        <taxon>Eukaryota</taxon>
        <taxon>Viridiplantae</taxon>
        <taxon>Streptophyta</taxon>
        <taxon>Embryophyta</taxon>
        <taxon>Tracheophyta</taxon>
        <taxon>Spermatophyta</taxon>
        <taxon>Magnoliopsida</taxon>
        <taxon>Proteales</taxon>
        <taxon>Proteaceae</taxon>
        <taxon>Protea</taxon>
    </lineage>
</organism>
<dbReference type="Gene3D" id="1.20.1280.50">
    <property type="match status" value="1"/>
</dbReference>
<keyword evidence="2" id="KW-0472">Membrane</keyword>
<dbReference type="AlphaFoldDB" id="A0A9Q0KFD3"/>
<keyword evidence="2" id="KW-0812">Transmembrane</keyword>
<evidence type="ECO:0000313" key="3">
    <source>
        <dbReference type="EMBL" id="KAJ4969618.1"/>
    </source>
</evidence>
<accession>A0A9Q0KFD3</accession>
<reference evidence="3" key="1">
    <citation type="journal article" date="2023" name="Plant J.">
        <title>The genome of the king protea, Protea cynaroides.</title>
        <authorList>
            <person name="Chang J."/>
            <person name="Duong T.A."/>
            <person name="Schoeman C."/>
            <person name="Ma X."/>
            <person name="Roodt D."/>
            <person name="Barker N."/>
            <person name="Li Z."/>
            <person name="Van de Peer Y."/>
            <person name="Mizrachi E."/>
        </authorList>
    </citation>
    <scope>NUCLEOTIDE SEQUENCE</scope>
    <source>
        <tissue evidence="3">Young leaves</tissue>
    </source>
</reference>
<feature type="region of interest" description="Disordered" evidence="1">
    <location>
        <begin position="1"/>
        <end position="21"/>
    </location>
</feature>